<dbReference type="Proteomes" id="UP000095286">
    <property type="component" value="Unplaced"/>
</dbReference>
<organism evidence="1 2">
    <name type="scientific">Rhabditophanes sp. KR3021</name>
    <dbReference type="NCBI Taxonomy" id="114890"/>
    <lineage>
        <taxon>Eukaryota</taxon>
        <taxon>Metazoa</taxon>
        <taxon>Ecdysozoa</taxon>
        <taxon>Nematoda</taxon>
        <taxon>Chromadorea</taxon>
        <taxon>Rhabditida</taxon>
        <taxon>Tylenchina</taxon>
        <taxon>Panagrolaimomorpha</taxon>
        <taxon>Strongyloidoidea</taxon>
        <taxon>Alloionematidae</taxon>
        <taxon>Rhabditophanes</taxon>
    </lineage>
</organism>
<sequence length="253" mass="28995">MARKASFPAEEYSCAQEEWIGKDYIVTPSLLKVLKNGDRIKEKNILDVGCGNGHYSWSLLNWGAKTVHGIDKSYDMIQMASNSYSHPSLSFEVISSQYMNFYHTFDVAIAIFLFEFSENIHELRSSFTNIYNSLKETGGELISMIPNGTKEYDPVDEEGIKFGASFTFDKTKIRYDGERMICNYFDKKGNVVASAPVTFFFLETYEKELKRAGFKNVQFIEPIVSNYGIQKYGEDFFQSFMNPQKCMLFVATT</sequence>
<name>A0AC35U0C4_9BILA</name>
<evidence type="ECO:0000313" key="1">
    <source>
        <dbReference type="Proteomes" id="UP000095286"/>
    </source>
</evidence>
<dbReference type="WBParaSite" id="RSKR_0000625900.1">
    <property type="protein sequence ID" value="RSKR_0000625900.1"/>
    <property type="gene ID" value="RSKR_0000625900"/>
</dbReference>
<protein>
    <submittedName>
        <fullName evidence="2">Methyltransf_25 domain-containing protein</fullName>
    </submittedName>
</protein>
<evidence type="ECO:0000313" key="2">
    <source>
        <dbReference type="WBParaSite" id="RSKR_0000625900.1"/>
    </source>
</evidence>
<accession>A0AC35U0C4</accession>
<proteinExistence type="predicted"/>
<reference evidence="2" key="1">
    <citation type="submission" date="2016-11" db="UniProtKB">
        <authorList>
            <consortium name="WormBaseParasite"/>
        </authorList>
    </citation>
    <scope>IDENTIFICATION</scope>
    <source>
        <strain evidence="2">KR3021</strain>
    </source>
</reference>